<keyword evidence="2" id="KW-1277">Toxin-antitoxin system</keyword>
<dbReference type="PANTHER" id="PTHR34139:SF1">
    <property type="entry name" value="RNASE MJ1380-RELATED"/>
    <property type="match status" value="1"/>
</dbReference>
<dbReference type="Proteomes" id="UP000002440">
    <property type="component" value="Chromosome"/>
</dbReference>
<dbReference type="GO" id="GO:0016787">
    <property type="term" value="F:hydrolase activity"/>
    <property type="evidence" value="ECO:0007669"/>
    <property type="project" value="UniProtKB-KW"/>
</dbReference>
<gene>
    <name evidence="6" type="ordered locus">Mfla_0541</name>
</gene>
<dbReference type="PANTHER" id="PTHR34139">
    <property type="entry name" value="UPF0331 PROTEIN MJ0127"/>
    <property type="match status" value="1"/>
</dbReference>
<keyword evidence="4" id="KW-0547">Nucleotide-binding</keyword>
<dbReference type="GO" id="GO:0004540">
    <property type="term" value="F:RNA nuclease activity"/>
    <property type="evidence" value="ECO:0007669"/>
    <property type="project" value="InterPro"/>
</dbReference>
<dbReference type="InterPro" id="IPR008201">
    <property type="entry name" value="HepT-like"/>
</dbReference>
<evidence type="ECO:0000256" key="4">
    <source>
        <dbReference type="ARBA" id="ARBA00022741"/>
    </source>
</evidence>
<organism evidence="6 7">
    <name type="scientific">Methylobacillus flagellatus (strain ATCC 51484 / DSM 6875 / VKM B-1610 / KT)</name>
    <dbReference type="NCBI Taxonomy" id="265072"/>
    <lineage>
        <taxon>Bacteria</taxon>
        <taxon>Pseudomonadati</taxon>
        <taxon>Pseudomonadota</taxon>
        <taxon>Betaproteobacteria</taxon>
        <taxon>Nitrosomonadales</taxon>
        <taxon>Methylophilaceae</taxon>
        <taxon>Methylobacillus</taxon>
    </lineage>
</organism>
<dbReference type="GO" id="GO:0000166">
    <property type="term" value="F:nucleotide binding"/>
    <property type="evidence" value="ECO:0007669"/>
    <property type="project" value="UniProtKB-KW"/>
</dbReference>
<keyword evidence="7" id="KW-1185">Reference proteome</keyword>
<evidence type="ECO:0000256" key="3">
    <source>
        <dbReference type="ARBA" id="ARBA00022722"/>
    </source>
</evidence>
<evidence type="ECO:0000256" key="1">
    <source>
        <dbReference type="ARBA" id="ARBA00022553"/>
    </source>
</evidence>
<dbReference type="STRING" id="265072.Mfla_0541"/>
<evidence type="ECO:0000313" key="6">
    <source>
        <dbReference type="EMBL" id="ABE48811.1"/>
    </source>
</evidence>
<dbReference type="AlphaFoldDB" id="Q1H3X6"/>
<dbReference type="EMBL" id="CP000284">
    <property type="protein sequence ID" value="ABE48811.1"/>
    <property type="molecule type" value="Genomic_DNA"/>
</dbReference>
<sequence>MTNIVCHPATIQQGIEIMAYRQHSLHYYLESIVAAAARISSYIHGMDAMDFYQNKQARDAVLWNCGGIKGACRRIQTHFPSFAANNRDMPFGDIYRRLDAAIKLYHDADLNMVWEIVHAELPVLSAQIATVRAHYEQSNDTLSLWRFNDASMADG</sequence>
<dbReference type="HOGENOM" id="CLU_142825_3_0_4"/>
<name>Q1H3X6_METFK</name>
<proteinExistence type="predicted"/>
<dbReference type="InterPro" id="IPR051813">
    <property type="entry name" value="HepT_RNase_toxin"/>
</dbReference>
<protein>
    <recommendedName>
        <fullName evidence="8">DUF86 domain-containing protein</fullName>
    </recommendedName>
</protein>
<keyword evidence="5" id="KW-0378">Hydrolase</keyword>
<evidence type="ECO:0000256" key="5">
    <source>
        <dbReference type="ARBA" id="ARBA00022801"/>
    </source>
</evidence>
<dbReference type="GO" id="GO:0110001">
    <property type="term" value="C:toxin-antitoxin complex"/>
    <property type="evidence" value="ECO:0007669"/>
    <property type="project" value="InterPro"/>
</dbReference>
<evidence type="ECO:0000256" key="2">
    <source>
        <dbReference type="ARBA" id="ARBA00022649"/>
    </source>
</evidence>
<dbReference type="KEGG" id="mfa:Mfla_0541"/>
<dbReference type="eggNOG" id="COG2361">
    <property type="taxonomic scope" value="Bacteria"/>
</dbReference>
<accession>Q1H3X6</accession>
<dbReference type="Pfam" id="PF01934">
    <property type="entry name" value="HepT-like"/>
    <property type="match status" value="1"/>
</dbReference>
<evidence type="ECO:0000313" key="7">
    <source>
        <dbReference type="Proteomes" id="UP000002440"/>
    </source>
</evidence>
<keyword evidence="3" id="KW-0540">Nuclease</keyword>
<keyword evidence="1" id="KW-0597">Phosphoprotein</keyword>
<evidence type="ECO:0008006" key="8">
    <source>
        <dbReference type="Google" id="ProtNLM"/>
    </source>
</evidence>
<reference evidence="6 7" key="1">
    <citation type="submission" date="2006-03" db="EMBL/GenBank/DDBJ databases">
        <title>Complete sequence of Methylobacillus flagellatus KT.</title>
        <authorList>
            <consortium name="US DOE Joint Genome Institute"/>
            <person name="Copeland A."/>
            <person name="Lucas S."/>
            <person name="Lapidus A."/>
            <person name="Barry K."/>
            <person name="Detter J.C."/>
            <person name="Glavina del Rio T."/>
            <person name="Hammon N."/>
            <person name="Israni S."/>
            <person name="Dalin E."/>
            <person name="Tice H."/>
            <person name="Pitluck S."/>
            <person name="Brettin T."/>
            <person name="Bruce D."/>
            <person name="Han C."/>
            <person name="Tapia R."/>
            <person name="Saunders E."/>
            <person name="Gilna P."/>
            <person name="Schmutz J."/>
            <person name="Larimer F."/>
            <person name="Land M."/>
            <person name="Kyrpides N."/>
            <person name="Anderson I."/>
            <person name="Richardson P."/>
        </authorList>
    </citation>
    <scope>NUCLEOTIDE SEQUENCE [LARGE SCALE GENOMIC DNA]</scope>
    <source>
        <strain evidence="7">KT / ATCC 51484 / DSM 6875</strain>
    </source>
</reference>